<accession>A0ABR2YMI3</accession>
<evidence type="ECO:0000313" key="4">
    <source>
        <dbReference type="Proteomes" id="UP001491310"/>
    </source>
</evidence>
<keyword evidence="4" id="KW-1185">Reference proteome</keyword>
<evidence type="ECO:0000256" key="1">
    <source>
        <dbReference type="SAM" id="MobiDB-lite"/>
    </source>
</evidence>
<feature type="region of interest" description="Disordered" evidence="1">
    <location>
        <begin position="184"/>
        <end position="213"/>
    </location>
</feature>
<feature type="compositionally biased region" description="Low complexity" evidence="1">
    <location>
        <begin position="244"/>
        <end position="254"/>
    </location>
</feature>
<evidence type="ECO:0000259" key="2">
    <source>
        <dbReference type="Pfam" id="PF10291"/>
    </source>
</evidence>
<evidence type="ECO:0000313" key="3">
    <source>
        <dbReference type="EMBL" id="KAK9908229.1"/>
    </source>
</evidence>
<feature type="compositionally biased region" description="Low complexity" evidence="1">
    <location>
        <begin position="184"/>
        <end position="198"/>
    </location>
</feature>
<proteinExistence type="predicted"/>
<dbReference type="PANTHER" id="PTHR37769">
    <property type="entry name" value="OS08G0243900 PROTEIN"/>
    <property type="match status" value="1"/>
</dbReference>
<dbReference type="Proteomes" id="UP001491310">
    <property type="component" value="Unassembled WGS sequence"/>
</dbReference>
<dbReference type="EMBL" id="JALJOT010000008">
    <property type="protein sequence ID" value="KAK9908229.1"/>
    <property type="molecule type" value="Genomic_DNA"/>
</dbReference>
<feature type="region of interest" description="Disordered" evidence="1">
    <location>
        <begin position="354"/>
        <end position="375"/>
    </location>
</feature>
<reference evidence="3 4" key="1">
    <citation type="journal article" date="2024" name="Nat. Commun.">
        <title>Phylogenomics reveals the evolutionary origins of lichenization in chlorophyte algae.</title>
        <authorList>
            <person name="Puginier C."/>
            <person name="Libourel C."/>
            <person name="Otte J."/>
            <person name="Skaloud P."/>
            <person name="Haon M."/>
            <person name="Grisel S."/>
            <person name="Petersen M."/>
            <person name="Berrin J.G."/>
            <person name="Delaux P.M."/>
            <person name="Dal Grande F."/>
            <person name="Keller J."/>
        </authorList>
    </citation>
    <scope>NUCLEOTIDE SEQUENCE [LARGE SCALE GENOMIC DNA]</scope>
    <source>
        <strain evidence="3 4">SAG 216-7</strain>
    </source>
</reference>
<gene>
    <name evidence="3" type="ORF">WJX75_004580</name>
</gene>
<feature type="region of interest" description="Disordered" evidence="1">
    <location>
        <begin position="230"/>
        <end position="264"/>
    </location>
</feature>
<feature type="region of interest" description="Disordered" evidence="1">
    <location>
        <begin position="414"/>
        <end position="437"/>
    </location>
</feature>
<protein>
    <recommendedName>
        <fullName evidence="2">Muniscin C-terminal domain-containing protein</fullName>
    </recommendedName>
</protein>
<dbReference type="PANTHER" id="PTHR37769:SF1">
    <property type="entry name" value="OS08G0243900 PROTEIN"/>
    <property type="match status" value="1"/>
</dbReference>
<dbReference type="InterPro" id="IPR018808">
    <property type="entry name" value="Muniscin_C"/>
</dbReference>
<dbReference type="Pfam" id="PF10291">
    <property type="entry name" value="muHD"/>
    <property type="match status" value="1"/>
</dbReference>
<feature type="region of interest" description="Disordered" evidence="1">
    <location>
        <begin position="290"/>
        <end position="341"/>
    </location>
</feature>
<organism evidence="3 4">
    <name type="scientific">Coccomyxa subellipsoidea</name>
    <dbReference type="NCBI Taxonomy" id="248742"/>
    <lineage>
        <taxon>Eukaryota</taxon>
        <taxon>Viridiplantae</taxon>
        <taxon>Chlorophyta</taxon>
        <taxon>core chlorophytes</taxon>
        <taxon>Trebouxiophyceae</taxon>
        <taxon>Trebouxiophyceae incertae sedis</taxon>
        <taxon>Coccomyxaceae</taxon>
        <taxon>Coccomyxa</taxon>
    </lineage>
</organism>
<comment type="caution">
    <text evidence="3">The sequence shown here is derived from an EMBL/GenBank/DDBJ whole genome shotgun (WGS) entry which is preliminary data.</text>
</comment>
<name>A0ABR2YMI3_9CHLO</name>
<sequence length="687" mass="70895">MVVGSSVAIVLRARGGSNFLIHSRGIDARDAGDCSREVAGVLTRFADAGGKGDTDRTGDNPPPFAFGEMTVASGGYRVVYRLVGGVYLMLVAAPHSNVLWLLELVSACVRILIAVSRGVEVTPDKLARRYPELYLALSGVLASGGSEVLSALAAAEAELAAIGPDAAKNKAGVMGRLGRSASASRVKGSGASASSGSATPKSEPIASSSGIGKRTLTDEVEDMSKVSFAFPPDALQTSPEKSRAAAASPAGRSPEQAAARSPVEAAADPFAASAAAAAAADRSILAGTGLEDLFDPSPTDVGPSGAKPSDPFGDRSSTGLSAFGEPDTDVAPDNPWASFDTPQAEAFQPETPLFGQPLSAAQQPFGAATPGHDPWASLGGVKSPVEAATSASAPAQPLPWKEFDGAAAAAMATDTPSAAPPAPAVEDPPREVSEEDVESINRGWAVELVERWRGSFVGDKLVRAGAVGEVWSYQQLAHSKAEVFFKCHLFRKSAMDQRLILSALTSAALQHASATGDPGTYTGSFDKIPANSQVAFLKYRLPALACAPPLLLRLNRQQGPRGTLLLVEIVASPNLPGQLSAVKLALNVPSAHVAPFKAKPRGAWVQEKRQFRWELSDMSPGASLVVRVAFPPAPKQADVAQGAKAVATFSGPEEESLSGIALESGSALEQLTDSFSILHGQATATLE</sequence>
<feature type="domain" description="Muniscin C-terminal" evidence="2">
    <location>
        <begin position="517"/>
        <end position="667"/>
    </location>
</feature>